<dbReference type="InterPro" id="IPR007386">
    <property type="entry name" value="DUF447_N"/>
</dbReference>
<dbReference type="Proteomes" id="UP000006860">
    <property type="component" value="Chromosome"/>
</dbReference>
<evidence type="ECO:0000259" key="1">
    <source>
        <dbReference type="Pfam" id="PF04289"/>
    </source>
</evidence>
<protein>
    <recommendedName>
        <fullName evidence="5">DUF447 family protein</fullName>
    </recommendedName>
</protein>
<accession>F0SN70</accession>
<dbReference type="STRING" id="756272.Plabr_3502"/>
<dbReference type="Pfam" id="PF20766">
    <property type="entry name" value="DUF447_C"/>
    <property type="match status" value="1"/>
</dbReference>
<dbReference type="Pfam" id="PF04289">
    <property type="entry name" value="DUF447_N"/>
    <property type="match status" value="1"/>
</dbReference>
<dbReference type="InterPro" id="IPR012349">
    <property type="entry name" value="Split_barrel_FMN-bd"/>
</dbReference>
<feature type="domain" description="DUF447" evidence="1">
    <location>
        <begin position="6"/>
        <end position="126"/>
    </location>
</feature>
<dbReference type="Gene3D" id="2.30.110.10">
    <property type="entry name" value="Electron Transport, Fmn-binding Protein, Chain A"/>
    <property type="match status" value="1"/>
</dbReference>
<dbReference type="RefSeq" id="WP_013629818.1">
    <property type="nucleotide sequence ID" value="NC_015174.1"/>
</dbReference>
<evidence type="ECO:0000259" key="2">
    <source>
        <dbReference type="Pfam" id="PF20766"/>
    </source>
</evidence>
<name>F0SN70_RUBBR</name>
<feature type="domain" description="DUF447" evidence="2">
    <location>
        <begin position="135"/>
        <end position="185"/>
    </location>
</feature>
<dbReference type="HOGENOM" id="CLU_110565_1_0_0"/>
<dbReference type="Gene3D" id="1.20.58.290">
    <property type="entry name" value="Hypothetical membrane protein ta0354_69_121"/>
    <property type="match status" value="1"/>
</dbReference>
<dbReference type="eggNOG" id="COG2457">
    <property type="taxonomic scope" value="Bacteria"/>
</dbReference>
<reference evidence="4" key="1">
    <citation type="submission" date="2011-02" db="EMBL/GenBank/DDBJ databases">
        <title>The complete genome of Planctomyces brasiliensis DSM 5305.</title>
        <authorList>
            <person name="Lucas S."/>
            <person name="Copeland A."/>
            <person name="Lapidus A."/>
            <person name="Bruce D."/>
            <person name="Goodwin L."/>
            <person name="Pitluck S."/>
            <person name="Kyrpides N."/>
            <person name="Mavromatis K."/>
            <person name="Pagani I."/>
            <person name="Ivanova N."/>
            <person name="Ovchinnikova G."/>
            <person name="Lu M."/>
            <person name="Detter J.C."/>
            <person name="Han C."/>
            <person name="Land M."/>
            <person name="Hauser L."/>
            <person name="Markowitz V."/>
            <person name="Cheng J.-F."/>
            <person name="Hugenholtz P."/>
            <person name="Woyke T."/>
            <person name="Wu D."/>
            <person name="Tindall B."/>
            <person name="Pomrenke H.G."/>
            <person name="Brambilla E."/>
            <person name="Klenk H.-P."/>
            <person name="Eisen J.A."/>
        </authorList>
    </citation>
    <scope>NUCLEOTIDE SEQUENCE [LARGE SCALE GENOMIC DNA]</scope>
    <source>
        <strain evidence="4">ATCC 49424 / DSM 5305 / JCM 21570 / NBRC 103401 / IFAM 1448</strain>
    </source>
</reference>
<evidence type="ECO:0008006" key="5">
    <source>
        <dbReference type="Google" id="ProtNLM"/>
    </source>
</evidence>
<dbReference type="InterPro" id="IPR049288">
    <property type="entry name" value="DUF447_C"/>
</dbReference>
<dbReference type="AlphaFoldDB" id="F0SN70"/>
<dbReference type="SUPFAM" id="SSF50475">
    <property type="entry name" value="FMN-binding split barrel"/>
    <property type="match status" value="1"/>
</dbReference>
<organism evidence="3 4">
    <name type="scientific">Rubinisphaera brasiliensis (strain ATCC 49424 / DSM 5305 / JCM 21570 / IAM 15109 / NBRC 103401 / IFAM 1448)</name>
    <name type="common">Planctomyces brasiliensis</name>
    <dbReference type="NCBI Taxonomy" id="756272"/>
    <lineage>
        <taxon>Bacteria</taxon>
        <taxon>Pseudomonadati</taxon>
        <taxon>Planctomycetota</taxon>
        <taxon>Planctomycetia</taxon>
        <taxon>Planctomycetales</taxon>
        <taxon>Planctomycetaceae</taxon>
        <taxon>Rubinisphaera</taxon>
    </lineage>
</organism>
<dbReference type="EMBL" id="CP002546">
    <property type="protein sequence ID" value="ADY61099.1"/>
    <property type="molecule type" value="Genomic_DNA"/>
</dbReference>
<dbReference type="KEGG" id="pbs:Plabr_3502"/>
<evidence type="ECO:0000313" key="3">
    <source>
        <dbReference type="EMBL" id="ADY61099.1"/>
    </source>
</evidence>
<gene>
    <name evidence="3" type="ordered locus">Plabr_3502</name>
</gene>
<keyword evidence="4" id="KW-1185">Reference proteome</keyword>
<proteinExistence type="predicted"/>
<sequence length="207" mass="23132">MPFILEGIATTQDRQGDVNVAPMGPIVTQCAGREIKELLFRPFPESTTYHNLQEHPEGVFHTTDDVLLFAKAVTRSLDPDSLTFADSTNVEVPRLSSVCGWHEFRVTSFDDSGERPQFYAEVVARGQELPWMGFNRAQATVLETAILATRVHLLPEEDIRSQLPRFRTIIEKTADTPAQEAFMMLEGFIASQLVRLTEQEPSPGGQA</sequence>
<evidence type="ECO:0000313" key="4">
    <source>
        <dbReference type="Proteomes" id="UP000006860"/>
    </source>
</evidence>